<feature type="binding site" evidence="14">
    <location>
        <position position="18"/>
    </location>
    <ligand>
        <name>Mg(2+)</name>
        <dbReference type="ChEBI" id="CHEBI:18420"/>
        <label>2</label>
    </ligand>
</feature>
<evidence type="ECO:0000256" key="12">
    <source>
        <dbReference type="NCBIfam" id="TIGR00437"/>
    </source>
</evidence>
<feature type="transmembrane region" description="Helical" evidence="15">
    <location>
        <begin position="414"/>
        <end position="437"/>
    </location>
</feature>
<keyword evidence="8 15" id="KW-0408">Iron</keyword>
<evidence type="ECO:0000256" key="8">
    <source>
        <dbReference type="ARBA" id="ARBA00023004"/>
    </source>
</evidence>
<dbReference type="GO" id="GO:0015093">
    <property type="term" value="F:ferrous iron transmembrane transporter activity"/>
    <property type="evidence" value="ECO:0007669"/>
    <property type="project" value="UniProtKB-UniRule"/>
</dbReference>
<dbReference type="InterPro" id="IPR011640">
    <property type="entry name" value="Fe2_transport_prot_B_C"/>
</dbReference>
<dbReference type="GO" id="GO:0046872">
    <property type="term" value="F:metal ion binding"/>
    <property type="evidence" value="ECO:0007669"/>
    <property type="project" value="UniProtKB-KW"/>
</dbReference>
<dbReference type="CDD" id="cd01879">
    <property type="entry name" value="FeoB"/>
    <property type="match status" value="1"/>
</dbReference>
<dbReference type="NCBIfam" id="TIGR00231">
    <property type="entry name" value="small_GTP"/>
    <property type="match status" value="1"/>
</dbReference>
<comment type="function">
    <text evidence="15">Probable transporter of a GTP-driven Fe(2+) uptake system.</text>
</comment>
<evidence type="ECO:0000256" key="13">
    <source>
        <dbReference type="PIRSR" id="PIRSR603373-1"/>
    </source>
</evidence>
<evidence type="ECO:0000256" key="5">
    <source>
        <dbReference type="ARBA" id="ARBA00022692"/>
    </source>
</evidence>
<feature type="transmembrane region" description="Helical" evidence="15">
    <location>
        <begin position="338"/>
        <end position="360"/>
    </location>
</feature>
<evidence type="ECO:0000256" key="15">
    <source>
        <dbReference type="RuleBase" id="RU362098"/>
    </source>
</evidence>
<dbReference type="Proteomes" id="UP000002432">
    <property type="component" value="Chromosome"/>
</dbReference>
<keyword evidence="7 15" id="KW-1133">Transmembrane helix</keyword>
<feature type="transmembrane region" description="Helical" evidence="15">
    <location>
        <begin position="580"/>
        <end position="601"/>
    </location>
</feature>
<evidence type="ECO:0000256" key="4">
    <source>
        <dbReference type="ARBA" id="ARBA00022496"/>
    </source>
</evidence>
<dbReference type="OrthoDB" id="9809127at2"/>
<feature type="transmembrane region" description="Helical" evidence="15">
    <location>
        <begin position="534"/>
        <end position="553"/>
    </location>
</feature>
<dbReference type="InterPro" id="IPR006073">
    <property type="entry name" value="GTP-bd"/>
</dbReference>
<dbReference type="RefSeq" id="WP_011523831.1">
    <property type="nucleotide sequence ID" value="NC_008009.1"/>
</dbReference>
<accession>Q1IM70</accession>
<evidence type="ECO:0000256" key="6">
    <source>
        <dbReference type="ARBA" id="ARBA00022741"/>
    </source>
</evidence>
<feature type="transmembrane region" description="Helical" evidence="15">
    <location>
        <begin position="380"/>
        <end position="402"/>
    </location>
</feature>
<dbReference type="InterPro" id="IPR005225">
    <property type="entry name" value="Small_GTP-bd"/>
</dbReference>
<dbReference type="Pfam" id="PF02421">
    <property type="entry name" value="FeoB_N"/>
    <property type="match status" value="1"/>
</dbReference>
<dbReference type="InterPro" id="IPR030389">
    <property type="entry name" value="G_FEOB_dom"/>
</dbReference>
<dbReference type="GO" id="GO:0005886">
    <property type="term" value="C:plasma membrane"/>
    <property type="evidence" value="ECO:0007669"/>
    <property type="project" value="UniProtKB-SubCell"/>
</dbReference>
<keyword evidence="3" id="KW-1003">Cell membrane</keyword>
<dbReference type="Gene3D" id="3.40.50.300">
    <property type="entry name" value="P-loop containing nucleotide triphosphate hydrolases"/>
    <property type="match status" value="1"/>
</dbReference>
<dbReference type="InterPro" id="IPR011642">
    <property type="entry name" value="Gate_dom"/>
</dbReference>
<feature type="binding site" evidence="13">
    <location>
        <begin position="7"/>
        <end position="14"/>
    </location>
    <ligand>
        <name>GTP</name>
        <dbReference type="ChEBI" id="CHEBI:37565"/>
        <label>1</label>
    </ligand>
</feature>
<evidence type="ECO:0000256" key="2">
    <source>
        <dbReference type="ARBA" id="ARBA00022448"/>
    </source>
</evidence>
<dbReference type="Pfam" id="PF07670">
    <property type="entry name" value="Gate"/>
    <property type="match status" value="2"/>
</dbReference>
<feature type="transmembrane region" description="Helical" evidence="15">
    <location>
        <begin position="613"/>
        <end position="634"/>
    </location>
</feature>
<dbReference type="PANTHER" id="PTHR43185:SF1">
    <property type="entry name" value="FE(2+) TRANSPORTER FEOB"/>
    <property type="match status" value="1"/>
</dbReference>
<dbReference type="eggNOG" id="COG0370">
    <property type="taxonomic scope" value="Bacteria"/>
</dbReference>
<feature type="binding site" evidence="13">
    <location>
        <begin position="113"/>
        <end position="116"/>
    </location>
    <ligand>
        <name>GTP</name>
        <dbReference type="ChEBI" id="CHEBI:37565"/>
        <label>1</label>
    </ligand>
</feature>
<keyword evidence="9" id="KW-0406">Ion transport</keyword>
<dbReference type="NCBIfam" id="TIGR00437">
    <property type="entry name" value="feoB"/>
    <property type="match status" value="1"/>
</dbReference>
<feature type="transmembrane region" description="Helical" evidence="15">
    <location>
        <begin position="279"/>
        <end position="300"/>
    </location>
</feature>
<dbReference type="EnsemblBacteria" id="ABF42030">
    <property type="protein sequence ID" value="ABF42030"/>
    <property type="gene ID" value="Acid345_3029"/>
</dbReference>
<proteinExistence type="inferred from homology"/>
<keyword evidence="14" id="KW-0460">Magnesium</keyword>
<keyword evidence="5 15" id="KW-0812">Transmembrane</keyword>
<keyword evidence="2 15" id="KW-0813">Transport</keyword>
<keyword evidence="18" id="KW-1185">Reference proteome</keyword>
<feature type="binding site" evidence="13">
    <location>
        <begin position="53"/>
        <end position="56"/>
    </location>
    <ligand>
        <name>GTP</name>
        <dbReference type="ChEBI" id="CHEBI:37565"/>
        <label>1</label>
    </ligand>
</feature>
<name>Q1IM70_KORVE</name>
<keyword evidence="10 13" id="KW-0342">GTP-binding</keyword>
<dbReference type="PROSITE" id="PS51711">
    <property type="entry name" value="G_FEOB"/>
    <property type="match status" value="1"/>
</dbReference>
<sequence>MRIALAGQPNCGKSTILNYVAGYRSETANFPGSSVKVTTGNIRLNGFVAELVDLPGTYTLTGSNRAESIAGEYLLDHKIDLIINVVDASLLCRSLELTLELRELGIPMVVCLNMADDAVRKGITIDSAKLSELLGIPVVKTVARRGEGFDKLFAAIKDTIRIAPADSEALAWDKDVASVVNRIEFMIRDAEDDSPYPNKFRAIRYLETGFCYSLRAPEISAQALKLKAALERKRGRTGDAIVMGERHDVSLRVFEQVATVGKPQSDIRNKLDSVVTHPVWGYLVLFGLLIGFFWIVFGIGSHIEDFLQAKLAIGFDRLSHGMNQQTLRFTLFKSAWDGLVGGAAIVLPYLIPFLFGLAVLEDIGYLPRVAYLMDGLLHRIGLHGTSMLPLILGYGCSVPACMAARILPSRRDRFIASVLAILVPCSARSNVIFALVAFYLGPWWALAIFVLNIAIVVGSGWMMRKIWPEVSPGMVLEVPRYQWPRLSILLSKVWLRLREFITLCWPLLIGGSVVLALANYFGWDHAINLALSPLTKLLGLPFAVGTTLIFGLLRKELTLIMLAQALGTSHVNTVMTTAQIVGYTLFITFYMPCLSTVAALAKEVGKKLTTYAMAYTFALAVLVCVIARLVAVALP</sequence>
<evidence type="ECO:0000256" key="11">
    <source>
        <dbReference type="ARBA" id="ARBA00023136"/>
    </source>
</evidence>
<dbReference type="InterPro" id="IPR003373">
    <property type="entry name" value="Fe2_transport_prot-B"/>
</dbReference>
<dbReference type="Pfam" id="PF07664">
    <property type="entry name" value="FeoB_C"/>
    <property type="match status" value="1"/>
</dbReference>
<evidence type="ECO:0000313" key="18">
    <source>
        <dbReference type="Proteomes" id="UP000002432"/>
    </source>
</evidence>
<evidence type="ECO:0000256" key="1">
    <source>
        <dbReference type="ARBA" id="ARBA00004651"/>
    </source>
</evidence>
<dbReference type="EMBL" id="CP000360">
    <property type="protein sequence ID" value="ABF42030.1"/>
    <property type="molecule type" value="Genomic_DNA"/>
</dbReference>
<feature type="transmembrane region" description="Helical" evidence="15">
    <location>
        <begin position="500"/>
        <end position="522"/>
    </location>
</feature>
<gene>
    <name evidence="17" type="ordered locus">Acid345_3029</name>
</gene>
<comment type="subcellular location">
    <subcellularLocation>
        <location evidence="15">Cell inner membrane</location>
        <topology evidence="15">Multi-pass membrane protein</topology>
    </subcellularLocation>
    <subcellularLocation>
        <location evidence="1">Cell membrane</location>
        <topology evidence="1">Multi-pass membrane protein</topology>
    </subcellularLocation>
</comment>
<keyword evidence="4 15" id="KW-0410">Iron transport</keyword>
<dbReference type="InterPro" id="IPR027417">
    <property type="entry name" value="P-loop_NTPase"/>
</dbReference>
<comment type="similarity">
    <text evidence="15">Belongs to the TRAFAC class TrmE-Era-EngA-EngB-Septin-like GTPase superfamily. FeoB GTPase (TC 9.A.8) family.</text>
</comment>
<dbReference type="GO" id="GO:0005525">
    <property type="term" value="F:GTP binding"/>
    <property type="evidence" value="ECO:0007669"/>
    <property type="project" value="UniProtKB-KW"/>
</dbReference>
<dbReference type="PRINTS" id="PR00326">
    <property type="entry name" value="GTP1OBG"/>
</dbReference>
<feature type="binding site" evidence="14">
    <location>
        <position position="22"/>
    </location>
    <ligand>
        <name>Mg(2+)</name>
        <dbReference type="ChEBI" id="CHEBI:18420"/>
        <label>1</label>
    </ligand>
</feature>
<evidence type="ECO:0000256" key="9">
    <source>
        <dbReference type="ARBA" id="ARBA00023065"/>
    </source>
</evidence>
<feature type="transmembrane region" description="Helical" evidence="15">
    <location>
        <begin position="443"/>
        <end position="463"/>
    </location>
</feature>
<keyword evidence="11 15" id="KW-0472">Membrane</keyword>
<protein>
    <recommendedName>
        <fullName evidence="12 15">Ferrous iron transport protein B</fullName>
    </recommendedName>
</protein>
<evidence type="ECO:0000313" key="17">
    <source>
        <dbReference type="EMBL" id="ABF42030.1"/>
    </source>
</evidence>
<evidence type="ECO:0000256" key="7">
    <source>
        <dbReference type="ARBA" id="ARBA00022989"/>
    </source>
</evidence>
<dbReference type="AlphaFoldDB" id="Q1IM70"/>
<keyword evidence="6 13" id="KW-0547">Nucleotide-binding</keyword>
<organism evidence="17 18">
    <name type="scientific">Koribacter versatilis (strain Ellin345)</name>
    <dbReference type="NCBI Taxonomy" id="204669"/>
    <lineage>
        <taxon>Bacteria</taxon>
        <taxon>Pseudomonadati</taxon>
        <taxon>Acidobacteriota</taxon>
        <taxon>Terriglobia</taxon>
        <taxon>Terriglobales</taxon>
        <taxon>Candidatus Korobacteraceae</taxon>
        <taxon>Candidatus Korobacter</taxon>
    </lineage>
</organism>
<dbReference type="KEGG" id="aba:Acid345_3029"/>
<evidence type="ECO:0000259" key="16">
    <source>
        <dbReference type="PROSITE" id="PS51711"/>
    </source>
</evidence>
<evidence type="ECO:0000256" key="14">
    <source>
        <dbReference type="PIRSR" id="PIRSR603373-2"/>
    </source>
</evidence>
<keyword evidence="14" id="KW-0479">Metal-binding</keyword>
<evidence type="ECO:0000256" key="10">
    <source>
        <dbReference type="ARBA" id="ARBA00023134"/>
    </source>
</evidence>
<reference evidence="17 18" key="1">
    <citation type="journal article" date="2009" name="Appl. Environ. Microbiol.">
        <title>Three genomes from the phylum Acidobacteria provide insight into the lifestyles of these microorganisms in soils.</title>
        <authorList>
            <person name="Ward N.L."/>
            <person name="Challacombe J.F."/>
            <person name="Janssen P.H."/>
            <person name="Henrissat B."/>
            <person name="Coutinho P.M."/>
            <person name="Wu M."/>
            <person name="Xie G."/>
            <person name="Haft D.H."/>
            <person name="Sait M."/>
            <person name="Badger J."/>
            <person name="Barabote R.D."/>
            <person name="Bradley B."/>
            <person name="Brettin T.S."/>
            <person name="Brinkac L.M."/>
            <person name="Bruce D."/>
            <person name="Creasy T."/>
            <person name="Daugherty S.C."/>
            <person name="Davidsen T.M."/>
            <person name="DeBoy R.T."/>
            <person name="Detter J.C."/>
            <person name="Dodson R.J."/>
            <person name="Durkin A.S."/>
            <person name="Ganapathy A."/>
            <person name="Gwinn-Giglio M."/>
            <person name="Han C.S."/>
            <person name="Khouri H."/>
            <person name="Kiss H."/>
            <person name="Kothari S.P."/>
            <person name="Madupu R."/>
            <person name="Nelson K.E."/>
            <person name="Nelson W.C."/>
            <person name="Paulsen I."/>
            <person name="Penn K."/>
            <person name="Ren Q."/>
            <person name="Rosovitz M.J."/>
            <person name="Selengut J.D."/>
            <person name="Shrivastava S."/>
            <person name="Sullivan S.A."/>
            <person name="Tapia R."/>
            <person name="Thompson L.S."/>
            <person name="Watkins K.L."/>
            <person name="Yang Q."/>
            <person name="Yu C."/>
            <person name="Zafar N."/>
            <person name="Zhou L."/>
            <person name="Kuske C.R."/>
        </authorList>
    </citation>
    <scope>NUCLEOTIDE SEQUENCE [LARGE SCALE GENOMIC DNA]</scope>
    <source>
        <strain evidence="17 18">Ellin345</strain>
    </source>
</reference>
<feature type="domain" description="FeoB-type G" evidence="16">
    <location>
        <begin position="1"/>
        <end position="162"/>
    </location>
</feature>
<dbReference type="HOGENOM" id="CLU_013350_6_0_0"/>
<dbReference type="InterPro" id="IPR050860">
    <property type="entry name" value="FeoB_GTPase"/>
</dbReference>
<dbReference type="PANTHER" id="PTHR43185">
    <property type="entry name" value="FERROUS IRON TRANSPORT PROTEIN B"/>
    <property type="match status" value="1"/>
</dbReference>
<dbReference type="SUPFAM" id="SSF52540">
    <property type="entry name" value="P-loop containing nucleoside triphosphate hydrolases"/>
    <property type="match status" value="1"/>
</dbReference>
<evidence type="ECO:0000256" key="3">
    <source>
        <dbReference type="ARBA" id="ARBA00022475"/>
    </source>
</evidence>
<dbReference type="STRING" id="204669.Acid345_3029"/>